<feature type="domain" description="KaiB" evidence="1">
    <location>
        <begin position="30"/>
        <end position="111"/>
    </location>
</feature>
<dbReference type="PANTHER" id="PTHR41709">
    <property type="entry name" value="KAIB-LIKE PROTEIN 1"/>
    <property type="match status" value="1"/>
</dbReference>
<dbReference type="GO" id="GO:0016853">
    <property type="term" value="F:isomerase activity"/>
    <property type="evidence" value="ECO:0007669"/>
    <property type="project" value="UniProtKB-KW"/>
</dbReference>
<evidence type="ECO:0000313" key="3">
    <source>
        <dbReference type="Proteomes" id="UP000185860"/>
    </source>
</evidence>
<proteinExistence type="predicted"/>
<dbReference type="OrthoDB" id="5458519at2"/>
<dbReference type="GO" id="GO:0048511">
    <property type="term" value="P:rhythmic process"/>
    <property type="evidence" value="ECO:0007669"/>
    <property type="project" value="InterPro"/>
</dbReference>
<organism evidence="2 3">
    <name type="scientific">[Phormidium ambiguum] IAM M-71</name>
    <dbReference type="NCBI Taxonomy" id="454136"/>
    <lineage>
        <taxon>Bacteria</taxon>
        <taxon>Bacillati</taxon>
        <taxon>Cyanobacteriota</taxon>
        <taxon>Cyanophyceae</taxon>
        <taxon>Oscillatoriophycideae</taxon>
        <taxon>Aerosakkonematales</taxon>
        <taxon>Aerosakkonemataceae</taxon>
        <taxon>Floridanema</taxon>
    </lineage>
</organism>
<evidence type="ECO:0000313" key="2">
    <source>
        <dbReference type="EMBL" id="OKH33558.1"/>
    </source>
</evidence>
<reference evidence="2 3" key="1">
    <citation type="submission" date="2016-11" db="EMBL/GenBank/DDBJ databases">
        <title>Draft Genome Sequences of Nine Cyanobacterial Strains from Diverse Habitats.</title>
        <authorList>
            <person name="Zhu T."/>
            <person name="Hou S."/>
            <person name="Lu X."/>
            <person name="Hess W.R."/>
        </authorList>
    </citation>
    <scope>NUCLEOTIDE SEQUENCE [LARGE SCALE GENOMIC DNA]</scope>
    <source>
        <strain evidence="2 3">IAM M-71</strain>
    </source>
</reference>
<dbReference type="InterPro" id="IPR036249">
    <property type="entry name" value="Thioredoxin-like_sf"/>
</dbReference>
<dbReference type="AlphaFoldDB" id="A0A1U7IAM7"/>
<evidence type="ECO:0000259" key="1">
    <source>
        <dbReference type="SMART" id="SM01248"/>
    </source>
</evidence>
<dbReference type="InterPro" id="IPR039022">
    <property type="entry name" value="KaiB-like"/>
</dbReference>
<name>A0A1U7IAM7_9CYAN</name>
<dbReference type="PANTHER" id="PTHR41709:SF2">
    <property type="entry name" value="CIRCADIAN CLOCK PROTEIN KAIB2"/>
    <property type="match status" value="1"/>
</dbReference>
<dbReference type="InterPro" id="IPR011649">
    <property type="entry name" value="KaiB_domain"/>
</dbReference>
<dbReference type="Gene3D" id="3.40.30.10">
    <property type="entry name" value="Glutaredoxin"/>
    <property type="match status" value="1"/>
</dbReference>
<keyword evidence="2" id="KW-0413">Isomerase</keyword>
<gene>
    <name evidence="2" type="ORF">NIES2119_22675</name>
</gene>
<dbReference type="Pfam" id="PF07689">
    <property type="entry name" value="KaiB"/>
    <property type="match status" value="1"/>
</dbReference>
<dbReference type="CDD" id="cd02978">
    <property type="entry name" value="KaiB_like"/>
    <property type="match status" value="1"/>
</dbReference>
<dbReference type="Proteomes" id="UP000185860">
    <property type="component" value="Unassembled WGS sequence"/>
</dbReference>
<accession>A0A1U7IAM7</accession>
<dbReference type="SMART" id="SM01248">
    <property type="entry name" value="KaiB"/>
    <property type="match status" value="1"/>
</dbReference>
<sequence>MVNEEEFNQDITAEFEKALSQQDERYYVLRLYIAGTTPQSIQALQNLHKICEEYLKGRYELEVIDVYQNPELAAPGNVFAIPTLIKQLPPPLQRLIGNLSNTEKLLIGLDIQPRQNNV</sequence>
<dbReference type="EMBL" id="MRCE01000028">
    <property type="protein sequence ID" value="OKH33558.1"/>
    <property type="molecule type" value="Genomic_DNA"/>
</dbReference>
<dbReference type="STRING" id="454136.NIES2119_22675"/>
<dbReference type="RefSeq" id="WP_073595777.1">
    <property type="nucleotide sequence ID" value="NZ_MRCE01000028.1"/>
</dbReference>
<dbReference type="SUPFAM" id="SSF52833">
    <property type="entry name" value="Thioredoxin-like"/>
    <property type="match status" value="1"/>
</dbReference>
<comment type="caution">
    <text evidence="2">The sequence shown here is derived from an EMBL/GenBank/DDBJ whole genome shotgun (WGS) entry which is preliminary data.</text>
</comment>
<protein>
    <submittedName>
        <fullName evidence="2">Thiol-disulfide isomerase</fullName>
    </submittedName>
</protein>